<dbReference type="InterPro" id="IPR036890">
    <property type="entry name" value="HATPase_C_sf"/>
</dbReference>
<feature type="domain" description="Histidine kinase" evidence="4">
    <location>
        <begin position="230"/>
        <end position="423"/>
    </location>
</feature>
<dbReference type="InterPro" id="IPR032834">
    <property type="entry name" value="NatK-like_C"/>
</dbReference>
<dbReference type="InterPro" id="IPR003594">
    <property type="entry name" value="HATPase_dom"/>
</dbReference>
<name>A6TU21_ALKMQ</name>
<keyword evidence="3" id="KW-0812">Transmembrane</keyword>
<dbReference type="Proteomes" id="UP000001572">
    <property type="component" value="Chromosome"/>
</dbReference>
<evidence type="ECO:0000256" key="1">
    <source>
        <dbReference type="ARBA" id="ARBA00022777"/>
    </source>
</evidence>
<feature type="transmembrane region" description="Helical" evidence="3">
    <location>
        <begin position="82"/>
        <end position="109"/>
    </location>
</feature>
<evidence type="ECO:0000256" key="3">
    <source>
        <dbReference type="SAM" id="Phobius"/>
    </source>
</evidence>
<dbReference type="eggNOG" id="COG3290">
    <property type="taxonomic scope" value="Bacteria"/>
</dbReference>
<evidence type="ECO:0000256" key="2">
    <source>
        <dbReference type="ARBA" id="ARBA00023012"/>
    </source>
</evidence>
<feature type="transmembrane region" description="Helical" evidence="3">
    <location>
        <begin position="115"/>
        <end position="139"/>
    </location>
</feature>
<dbReference type="GO" id="GO:0042802">
    <property type="term" value="F:identical protein binding"/>
    <property type="evidence" value="ECO:0007669"/>
    <property type="project" value="TreeGrafter"/>
</dbReference>
<dbReference type="Gene3D" id="3.30.565.10">
    <property type="entry name" value="Histidine kinase-like ATPase, C-terminal domain"/>
    <property type="match status" value="1"/>
</dbReference>
<dbReference type="GO" id="GO:0000160">
    <property type="term" value="P:phosphorelay signal transduction system"/>
    <property type="evidence" value="ECO:0007669"/>
    <property type="project" value="UniProtKB-KW"/>
</dbReference>
<evidence type="ECO:0000313" key="5">
    <source>
        <dbReference type="EMBL" id="ABR49689.1"/>
    </source>
</evidence>
<evidence type="ECO:0000313" key="6">
    <source>
        <dbReference type="Proteomes" id="UP000001572"/>
    </source>
</evidence>
<organism evidence="5 6">
    <name type="scientific">Alkaliphilus metalliredigens (strain QYMF)</name>
    <dbReference type="NCBI Taxonomy" id="293826"/>
    <lineage>
        <taxon>Bacteria</taxon>
        <taxon>Bacillati</taxon>
        <taxon>Bacillota</taxon>
        <taxon>Clostridia</taxon>
        <taxon>Peptostreptococcales</taxon>
        <taxon>Natronincolaceae</taxon>
        <taxon>Alkaliphilus</taxon>
    </lineage>
</organism>
<dbReference type="InterPro" id="IPR005467">
    <property type="entry name" value="His_kinase_dom"/>
</dbReference>
<feature type="transmembrane region" description="Helical" evidence="3">
    <location>
        <begin position="37"/>
        <end position="56"/>
    </location>
</feature>
<keyword evidence="2" id="KW-0902">Two-component regulatory system</keyword>
<dbReference type="PROSITE" id="PS50109">
    <property type="entry name" value="HIS_KIN"/>
    <property type="match status" value="1"/>
</dbReference>
<keyword evidence="1 5" id="KW-0808">Transferase</keyword>
<sequence>MIIEFIKMTPVAFLITSTFLVIFCQLSISWKDNKKKIIFAIFTVGLLPLILSMHGYPYRMILSHINDIIWFKFLFGKKFKDIVVLFYTAFVFFILVDIPISILFIHFLAIETASIPYIAFILIHTTSFVVISILCWILPIRKFYIQYKFTLERYFPILLVFILNIYFLNSLMYSYDFMDAIPAFMIALLTAIIIFSFLQVMVEDREEKILIRSYEQQKSLVLPLIEEIRSKQHDFKNHITTIYGFSQQSNSNISQNIQTYIENLNKHLKDVDIFFHIENNVISGILYSKLCEAESRYIDLHYEIPPYEIPFPLTDYEYVAILGNVFDNAFEAPMKSEDKMKRIIFKLIDDGNSSVLEIWNNGTPINSKDMSDLFRKGYSTKKNKSQRGYGLYNVKRIVDKYNGNIEILTQNNLTGFRICFPSN</sequence>
<accession>A6TU21</accession>
<dbReference type="Pfam" id="PF14501">
    <property type="entry name" value="HATPase_c_5"/>
    <property type="match status" value="1"/>
</dbReference>
<protein>
    <submittedName>
        <fullName evidence="5">Signal transduction histidine kinase regulating citrate/malate metabolism</fullName>
    </submittedName>
</protein>
<keyword evidence="3" id="KW-0472">Membrane</keyword>
<keyword evidence="6" id="KW-1185">Reference proteome</keyword>
<dbReference type="SUPFAM" id="SSF55874">
    <property type="entry name" value="ATPase domain of HSP90 chaperone/DNA topoisomerase II/histidine kinase"/>
    <property type="match status" value="1"/>
</dbReference>
<dbReference type="GO" id="GO:0016301">
    <property type="term" value="F:kinase activity"/>
    <property type="evidence" value="ECO:0007669"/>
    <property type="project" value="UniProtKB-KW"/>
</dbReference>
<dbReference type="PANTHER" id="PTHR40448:SF1">
    <property type="entry name" value="TWO-COMPONENT SENSOR HISTIDINE KINASE"/>
    <property type="match status" value="1"/>
</dbReference>
<dbReference type="SMART" id="SM00387">
    <property type="entry name" value="HATPase_c"/>
    <property type="match status" value="1"/>
</dbReference>
<keyword evidence="1 5" id="KW-0418">Kinase</keyword>
<feature type="transmembrane region" description="Helical" evidence="3">
    <location>
        <begin position="180"/>
        <end position="202"/>
    </location>
</feature>
<dbReference type="RefSeq" id="WP_012064649.1">
    <property type="nucleotide sequence ID" value="NC_009633.1"/>
</dbReference>
<dbReference type="HOGENOM" id="CLU_020211_16_0_9"/>
<dbReference type="EMBL" id="CP000724">
    <property type="protein sequence ID" value="ABR49689.1"/>
    <property type="molecule type" value="Genomic_DNA"/>
</dbReference>
<keyword evidence="3" id="KW-1133">Transmembrane helix</keyword>
<dbReference type="STRING" id="293826.Amet_3567"/>
<dbReference type="AlphaFoldDB" id="A6TU21"/>
<dbReference type="KEGG" id="amt:Amet_3567"/>
<feature type="transmembrane region" description="Helical" evidence="3">
    <location>
        <begin position="151"/>
        <end position="168"/>
    </location>
</feature>
<reference evidence="6" key="1">
    <citation type="journal article" date="2016" name="Genome Announc.">
        <title>Complete genome sequence of Alkaliphilus metalliredigens strain QYMF, an alkaliphilic and metal-reducing bacterium isolated from borax-contaminated leachate ponds.</title>
        <authorList>
            <person name="Hwang C."/>
            <person name="Copeland A."/>
            <person name="Lucas S."/>
            <person name="Lapidus A."/>
            <person name="Barry K."/>
            <person name="Detter J.C."/>
            <person name="Glavina Del Rio T."/>
            <person name="Hammon N."/>
            <person name="Israni S."/>
            <person name="Dalin E."/>
            <person name="Tice H."/>
            <person name="Pitluck S."/>
            <person name="Chertkov O."/>
            <person name="Brettin T."/>
            <person name="Bruce D."/>
            <person name="Han C."/>
            <person name="Schmutz J."/>
            <person name="Larimer F."/>
            <person name="Land M.L."/>
            <person name="Hauser L."/>
            <person name="Kyrpides N."/>
            <person name="Mikhailova N."/>
            <person name="Ye Q."/>
            <person name="Zhou J."/>
            <person name="Richardson P."/>
            <person name="Fields M.W."/>
        </authorList>
    </citation>
    <scope>NUCLEOTIDE SEQUENCE [LARGE SCALE GENOMIC DNA]</scope>
    <source>
        <strain evidence="6">QYMF</strain>
    </source>
</reference>
<evidence type="ECO:0000259" key="4">
    <source>
        <dbReference type="PROSITE" id="PS50109"/>
    </source>
</evidence>
<proteinExistence type="predicted"/>
<dbReference type="PANTHER" id="PTHR40448">
    <property type="entry name" value="TWO-COMPONENT SENSOR HISTIDINE KINASE"/>
    <property type="match status" value="1"/>
</dbReference>
<feature type="transmembrane region" description="Helical" evidence="3">
    <location>
        <begin position="12"/>
        <end position="31"/>
    </location>
</feature>
<gene>
    <name evidence="5" type="ordered locus">Amet_3567</name>
</gene>